<organism evidence="1">
    <name type="scientific">uncultured Caudovirales phage</name>
    <dbReference type="NCBI Taxonomy" id="2100421"/>
    <lineage>
        <taxon>Viruses</taxon>
        <taxon>Duplodnaviria</taxon>
        <taxon>Heunggongvirae</taxon>
        <taxon>Uroviricota</taxon>
        <taxon>Caudoviricetes</taxon>
        <taxon>Peduoviridae</taxon>
        <taxon>Maltschvirus</taxon>
        <taxon>Maltschvirus maltsch</taxon>
    </lineage>
</organism>
<gene>
    <name evidence="1" type="ORF">UFOVP194_29</name>
</gene>
<name>A0A6J7WEZ2_9CAUD</name>
<dbReference type="EMBL" id="LR798238">
    <property type="protein sequence ID" value="CAB5212565.1"/>
    <property type="molecule type" value="Genomic_DNA"/>
</dbReference>
<sequence>MLINSVYGMTSPKPNKDYQKKLAAAIQLLGDKYRLAKPITKLEGKQNGNNA</sequence>
<protein>
    <submittedName>
        <fullName evidence="1">Uncharacterized protein</fullName>
    </submittedName>
</protein>
<evidence type="ECO:0000313" key="1">
    <source>
        <dbReference type="EMBL" id="CAB5212565.1"/>
    </source>
</evidence>
<reference evidence="1" key="1">
    <citation type="submission" date="2020-05" db="EMBL/GenBank/DDBJ databases">
        <authorList>
            <person name="Chiriac C."/>
            <person name="Salcher M."/>
            <person name="Ghai R."/>
            <person name="Kavagutti S V."/>
        </authorList>
    </citation>
    <scope>NUCLEOTIDE SEQUENCE</scope>
</reference>
<accession>A0A6J7WEZ2</accession>
<proteinExistence type="predicted"/>